<dbReference type="PANTHER" id="PTHR31286">
    <property type="entry name" value="GLYCINE-RICH CELL WALL STRUCTURAL PROTEIN 1.8-LIKE"/>
    <property type="match status" value="1"/>
</dbReference>
<feature type="region of interest" description="Disordered" evidence="1">
    <location>
        <begin position="812"/>
        <end position="889"/>
    </location>
</feature>
<dbReference type="PANTHER" id="PTHR31286:SF166">
    <property type="entry name" value="OS01G0177800 PROTEIN"/>
    <property type="match status" value="1"/>
</dbReference>
<accession>A0AAD8WV61</accession>
<feature type="domain" description="DUF4283" evidence="2">
    <location>
        <begin position="435"/>
        <end position="508"/>
    </location>
</feature>
<evidence type="ECO:0000313" key="4">
    <source>
        <dbReference type="Proteomes" id="UP001231189"/>
    </source>
</evidence>
<protein>
    <recommendedName>
        <fullName evidence="2">DUF4283 domain-containing protein</fullName>
    </recommendedName>
</protein>
<proteinExistence type="predicted"/>
<feature type="region of interest" description="Disordered" evidence="1">
    <location>
        <begin position="339"/>
        <end position="360"/>
    </location>
</feature>
<sequence length="889" mass="99619">MLGAITASPLATAEYTTGAATAATATDGPAPWVRLKRTEDSSHGGLLDGLNFRQRVRKIARIAAIRGKSTQDTGKREDLGRSCPEMEYMRRKAMNILEGENRRSEEIAQVTPDSYQIDLCNRDTEDRTESSDISDKTDLFYEIPLLEKEIIEIEPRSVIHDLGGNYRLACVGRGKNNVRVNEIFLNSRIMENPIHAHYSKKVCDLGLRYICDEGGGIQKCSSSRDIIEEIDLGCSSEGKYNQSKWNVITESDHGAGNLNFFQGKFWNDIIFTWWIFDLTELEAEKRDIHLCPDCSPKEHRIALFISGKEDGVTQNQRNLKTHRTHTRKLALMDKRMEIADGKKKQGEGERSSAGENITPIARRAAAGTGVGRTGPHQLAAASAAAPGKKLMAAVIAAGTGRKKTAVKIHEDRAPEDEEILVVDFEEAKKELQTPWIIVGRYNTKRIFNTAGLFARLRHLWQPHGGMVEKGIGEKKFLIVLEHEGDYKHILKGGPWLYQNDAFLVAKYDGVSSASEVPINIMPIWVRILDLPIPMMTKKWGEKLGKKFLGEVREVGKDNHGHVWASFLRIRVEHNVEHPIKRWIPIAAKEGSKPKRYDVKYEGAPHFCFFCGIFGHSERSCLLPEEEKLVRYCEEQRASPFRHAENRSYYVPAEEKKIKRSLHFSPASSGWKLTPETDSVGNILVQAQHVSVTSDQAAVEEETHAVPEMIQEALADAVTNLQVNDEIGKGITDEQVTKATQEAKKRMSWTRNNKLKKNHGGTRQNQKAMRVVGGPRTMAVPSILDCLREDGSLYEELKENAAKTTTAFMKKKSKILGKRPNSEDSSMEEGGQSFVIRFRGNDGKRNKALDDSSQEVQQNVEEDKEEEQEATSHGAAGQLTGADDRACQKP</sequence>
<evidence type="ECO:0000313" key="3">
    <source>
        <dbReference type="EMBL" id="KAK1679293.1"/>
    </source>
</evidence>
<feature type="compositionally biased region" description="Basic and acidic residues" evidence="1">
    <location>
        <begin position="838"/>
        <end position="849"/>
    </location>
</feature>
<evidence type="ECO:0000259" key="2">
    <source>
        <dbReference type="Pfam" id="PF14111"/>
    </source>
</evidence>
<name>A0AAD8WV61_LOLMU</name>
<organism evidence="3 4">
    <name type="scientific">Lolium multiflorum</name>
    <name type="common">Italian ryegrass</name>
    <name type="synonym">Lolium perenne subsp. multiflorum</name>
    <dbReference type="NCBI Taxonomy" id="4521"/>
    <lineage>
        <taxon>Eukaryota</taxon>
        <taxon>Viridiplantae</taxon>
        <taxon>Streptophyta</taxon>
        <taxon>Embryophyta</taxon>
        <taxon>Tracheophyta</taxon>
        <taxon>Spermatophyta</taxon>
        <taxon>Magnoliopsida</taxon>
        <taxon>Liliopsida</taxon>
        <taxon>Poales</taxon>
        <taxon>Poaceae</taxon>
        <taxon>BOP clade</taxon>
        <taxon>Pooideae</taxon>
        <taxon>Poodae</taxon>
        <taxon>Poeae</taxon>
        <taxon>Poeae Chloroplast Group 2 (Poeae type)</taxon>
        <taxon>Loliodinae</taxon>
        <taxon>Loliinae</taxon>
        <taxon>Lolium</taxon>
    </lineage>
</organism>
<dbReference type="Pfam" id="PF14111">
    <property type="entry name" value="DUF4283"/>
    <property type="match status" value="1"/>
</dbReference>
<feature type="compositionally biased region" description="Acidic residues" evidence="1">
    <location>
        <begin position="859"/>
        <end position="868"/>
    </location>
</feature>
<dbReference type="InterPro" id="IPR025558">
    <property type="entry name" value="DUF4283"/>
</dbReference>
<dbReference type="InterPro" id="IPR040256">
    <property type="entry name" value="At4g02000-like"/>
</dbReference>
<reference evidence="3" key="1">
    <citation type="submission" date="2023-07" db="EMBL/GenBank/DDBJ databases">
        <title>A chromosome-level genome assembly of Lolium multiflorum.</title>
        <authorList>
            <person name="Chen Y."/>
            <person name="Copetti D."/>
            <person name="Kolliker R."/>
            <person name="Studer B."/>
        </authorList>
    </citation>
    <scope>NUCLEOTIDE SEQUENCE</scope>
    <source>
        <strain evidence="3">02402/16</strain>
        <tissue evidence="3">Leaf</tissue>
    </source>
</reference>
<evidence type="ECO:0000256" key="1">
    <source>
        <dbReference type="SAM" id="MobiDB-lite"/>
    </source>
</evidence>
<dbReference type="Proteomes" id="UP001231189">
    <property type="component" value="Unassembled WGS sequence"/>
</dbReference>
<dbReference type="AlphaFoldDB" id="A0AAD8WV61"/>
<gene>
    <name evidence="3" type="ORF">QYE76_040141</name>
</gene>
<keyword evidence="4" id="KW-1185">Reference proteome</keyword>
<dbReference type="EMBL" id="JAUUTY010000002">
    <property type="protein sequence ID" value="KAK1679293.1"/>
    <property type="molecule type" value="Genomic_DNA"/>
</dbReference>
<comment type="caution">
    <text evidence="3">The sequence shown here is derived from an EMBL/GenBank/DDBJ whole genome shotgun (WGS) entry which is preliminary data.</text>
</comment>
<feature type="compositionally biased region" description="Basic and acidic residues" evidence="1">
    <location>
        <begin position="339"/>
        <end position="352"/>
    </location>
</feature>